<feature type="transmembrane region" description="Helical" evidence="1">
    <location>
        <begin position="26"/>
        <end position="44"/>
    </location>
</feature>
<dbReference type="AlphaFoldDB" id="A0A3A4A576"/>
<evidence type="ECO:0000313" key="4">
    <source>
        <dbReference type="Proteomes" id="UP000265768"/>
    </source>
</evidence>
<protein>
    <submittedName>
        <fullName evidence="3">NERD domain-containing protein</fullName>
    </submittedName>
</protein>
<dbReference type="InterPro" id="IPR011528">
    <property type="entry name" value="NERD"/>
</dbReference>
<reference evidence="3 4" key="1">
    <citation type="submission" date="2018-09" db="EMBL/GenBank/DDBJ databases">
        <title>YIM 75507 draft genome.</title>
        <authorList>
            <person name="Tang S."/>
            <person name="Feng Y."/>
        </authorList>
    </citation>
    <scope>NUCLEOTIDE SEQUENCE [LARGE SCALE GENOMIC DNA]</scope>
    <source>
        <strain evidence="3 4">YIM 75507</strain>
    </source>
</reference>
<sequence length="213" mass="22188">MGAAIGAAVAMLAGLAAQPPARWLAVAAALALVAVAAVTGSRAASLWTRASQAAVGVRSEQQVRQVLRRAQPPVVCYGLVLGRGSGDCDVALATRGLGAVVIEVKTGYGQVRARNETLWAGRKALPRDPVGQARSQARLLSQALTAELGRPVEATAVVCLPGMTNAPFVTRGVYVCSAADLPGVLHRVPGQFATVREAERAFDRLWARQSSRT</sequence>
<dbReference type="EMBL" id="QZEY01000017">
    <property type="protein sequence ID" value="RJL23986.1"/>
    <property type="molecule type" value="Genomic_DNA"/>
</dbReference>
<dbReference type="Pfam" id="PF08378">
    <property type="entry name" value="NERD"/>
    <property type="match status" value="1"/>
</dbReference>
<feature type="domain" description="NERD" evidence="2">
    <location>
        <begin position="56"/>
        <end position="161"/>
    </location>
</feature>
<comment type="caution">
    <text evidence="3">The sequence shown here is derived from an EMBL/GenBank/DDBJ whole genome shotgun (WGS) entry which is preliminary data.</text>
</comment>
<evidence type="ECO:0000259" key="2">
    <source>
        <dbReference type="Pfam" id="PF08378"/>
    </source>
</evidence>
<name>A0A3A4A576_9ACTN</name>
<evidence type="ECO:0000313" key="3">
    <source>
        <dbReference type="EMBL" id="RJL23986.1"/>
    </source>
</evidence>
<gene>
    <name evidence="3" type="ORF">D5H75_31630</name>
</gene>
<keyword evidence="1" id="KW-0472">Membrane</keyword>
<evidence type="ECO:0000256" key="1">
    <source>
        <dbReference type="SAM" id="Phobius"/>
    </source>
</evidence>
<organism evidence="3 4">
    <name type="scientific">Bailinhaonella thermotolerans</name>
    <dbReference type="NCBI Taxonomy" id="1070861"/>
    <lineage>
        <taxon>Bacteria</taxon>
        <taxon>Bacillati</taxon>
        <taxon>Actinomycetota</taxon>
        <taxon>Actinomycetes</taxon>
        <taxon>Streptosporangiales</taxon>
        <taxon>Streptosporangiaceae</taxon>
        <taxon>Bailinhaonella</taxon>
    </lineage>
</organism>
<keyword evidence="1" id="KW-0812">Transmembrane</keyword>
<keyword evidence="1" id="KW-1133">Transmembrane helix</keyword>
<proteinExistence type="predicted"/>
<accession>A0A3A4A576</accession>
<dbReference type="Proteomes" id="UP000265768">
    <property type="component" value="Unassembled WGS sequence"/>
</dbReference>
<keyword evidence="4" id="KW-1185">Reference proteome</keyword>